<sequence length="111" mass="12580">MPSLQIRPGFPQNVRQLSMWPTSFYEIYIMVIITFNILIYFVLLCLAFTEYLKSLEGFPVVDSAVPAVSGLWPIRHVILPELLKVVKILIFLAASGPMVESSMKLFFPTGE</sequence>
<accession>A0ABV0RZ06</accession>
<gene>
    <name evidence="2" type="ORF">XENOCAPTIV_006082</name>
</gene>
<evidence type="ECO:0000256" key="1">
    <source>
        <dbReference type="SAM" id="Phobius"/>
    </source>
</evidence>
<reference evidence="2 3" key="1">
    <citation type="submission" date="2021-06" db="EMBL/GenBank/DDBJ databases">
        <authorList>
            <person name="Palmer J.M."/>
        </authorList>
    </citation>
    <scope>NUCLEOTIDE SEQUENCE [LARGE SCALE GENOMIC DNA]</scope>
    <source>
        <strain evidence="2 3">XC_2019</strain>
        <tissue evidence="2">Muscle</tissue>
    </source>
</reference>
<evidence type="ECO:0000313" key="3">
    <source>
        <dbReference type="Proteomes" id="UP001434883"/>
    </source>
</evidence>
<evidence type="ECO:0000313" key="2">
    <source>
        <dbReference type="EMBL" id="MEQ2212862.1"/>
    </source>
</evidence>
<keyword evidence="3" id="KW-1185">Reference proteome</keyword>
<keyword evidence="1" id="KW-0472">Membrane</keyword>
<keyword evidence="1" id="KW-0812">Transmembrane</keyword>
<protein>
    <submittedName>
        <fullName evidence="2">Uncharacterized protein</fullName>
    </submittedName>
</protein>
<dbReference type="Proteomes" id="UP001434883">
    <property type="component" value="Unassembled WGS sequence"/>
</dbReference>
<dbReference type="EMBL" id="JAHRIN010060486">
    <property type="protein sequence ID" value="MEQ2212862.1"/>
    <property type="molecule type" value="Genomic_DNA"/>
</dbReference>
<name>A0ABV0RZ06_9TELE</name>
<proteinExistence type="predicted"/>
<comment type="caution">
    <text evidence="2">The sequence shown here is derived from an EMBL/GenBank/DDBJ whole genome shotgun (WGS) entry which is preliminary data.</text>
</comment>
<organism evidence="2 3">
    <name type="scientific">Xenoophorus captivus</name>
    <dbReference type="NCBI Taxonomy" id="1517983"/>
    <lineage>
        <taxon>Eukaryota</taxon>
        <taxon>Metazoa</taxon>
        <taxon>Chordata</taxon>
        <taxon>Craniata</taxon>
        <taxon>Vertebrata</taxon>
        <taxon>Euteleostomi</taxon>
        <taxon>Actinopterygii</taxon>
        <taxon>Neopterygii</taxon>
        <taxon>Teleostei</taxon>
        <taxon>Neoteleostei</taxon>
        <taxon>Acanthomorphata</taxon>
        <taxon>Ovalentaria</taxon>
        <taxon>Atherinomorphae</taxon>
        <taxon>Cyprinodontiformes</taxon>
        <taxon>Goodeidae</taxon>
        <taxon>Xenoophorus</taxon>
    </lineage>
</organism>
<keyword evidence="1" id="KW-1133">Transmembrane helix</keyword>
<feature type="transmembrane region" description="Helical" evidence="1">
    <location>
        <begin position="27"/>
        <end position="48"/>
    </location>
</feature>